<dbReference type="PATRIC" id="fig|997296.3.peg.53"/>
<accession>I3E484</accession>
<evidence type="ECO:0000259" key="1">
    <source>
        <dbReference type="Pfam" id="PF17989"/>
    </source>
</evidence>
<dbReference type="RefSeq" id="WP_003349969.1">
    <property type="nucleotide sequence ID" value="NZ_AFEU01000001.1"/>
</dbReference>
<dbReference type="AlphaFoldDB" id="I3E484"/>
<dbReference type="eggNOG" id="ENOG502Z83V">
    <property type="taxonomic scope" value="Bacteria"/>
</dbReference>
<name>I3E484_BACMT</name>
<dbReference type="InterPro" id="IPR040607">
    <property type="entry name" value="ALP_N"/>
</dbReference>
<gene>
    <name evidence="2" type="ORF">PB1_00120</name>
</gene>
<dbReference type="EMBL" id="AFEU01000001">
    <property type="protein sequence ID" value="EIJ81305.1"/>
    <property type="molecule type" value="Genomic_DNA"/>
</dbReference>
<evidence type="ECO:0000313" key="3">
    <source>
        <dbReference type="Proteomes" id="UP000010523"/>
    </source>
</evidence>
<evidence type="ECO:0000313" key="2">
    <source>
        <dbReference type="EMBL" id="EIJ81305.1"/>
    </source>
</evidence>
<organism evidence="2 3">
    <name type="scientific">Bacillus methanolicus PB1</name>
    <dbReference type="NCBI Taxonomy" id="997296"/>
    <lineage>
        <taxon>Bacteria</taxon>
        <taxon>Bacillati</taxon>
        <taxon>Bacillota</taxon>
        <taxon>Bacilli</taxon>
        <taxon>Bacillales</taxon>
        <taxon>Bacillaceae</taxon>
        <taxon>Bacillus</taxon>
    </lineage>
</organism>
<dbReference type="STRING" id="997296.PB1_00120"/>
<sequence>MERHNFFAVDIGNSWYKVLASDHGTVFEYQMPNAIALFDDEFYEKPYDEEDVVLEENLIVEVKSQAFKDNREIYYIGKSATRQRNVSLTSFNNQKAEEDRTYILLFGIAAYHALLANPNDTEIFYEIDQLAVSLPTTQYKEKKELLKQRLIGTHTIIVHKVPGIPEPKEIVVKIDVNDVIVGAEGACAYLGLTRDQETLAIKDDSLVKDSRKGIIIGDLGGDSVDFVGIKNNKPVASVEGEPFGINQFLDNIIQKVSKNELYKFDSRSELEEKLAAGPSEWYVEPFAGVRKDISKYIIPQLKLMAIKYLEHFDRVRSSSNEIKGAVKYIAVGGAAKLAKRQIQEAAVKWAERGRPIELMFPEDLEKLNVLGLMILAKMNHLKKQHGTFAELVSTKG</sequence>
<dbReference type="InterPro" id="IPR043129">
    <property type="entry name" value="ATPase_NBD"/>
</dbReference>
<feature type="domain" description="Actin-like protein N-terminal" evidence="1">
    <location>
        <begin position="8"/>
        <end position="185"/>
    </location>
</feature>
<dbReference type="SUPFAM" id="SSF53067">
    <property type="entry name" value="Actin-like ATPase domain"/>
    <property type="match status" value="1"/>
</dbReference>
<dbReference type="CDD" id="cd24023">
    <property type="entry name" value="ASKHA_NBD_ParM_Alp7A-like"/>
    <property type="match status" value="1"/>
</dbReference>
<dbReference type="Proteomes" id="UP000010523">
    <property type="component" value="Unassembled WGS sequence"/>
</dbReference>
<proteinExistence type="predicted"/>
<dbReference type="OrthoDB" id="2956033at2"/>
<comment type="caution">
    <text evidence="2">The sequence shown here is derived from an EMBL/GenBank/DDBJ whole genome shotgun (WGS) entry which is preliminary data.</text>
</comment>
<reference evidence="2 3" key="1">
    <citation type="journal article" date="2012" name="Appl. Environ. Microbiol.">
        <title>Genome Sequence of Thermotolerant Bacillus methanolicus: Features and Regulation Related to Methylotrophy and Production of L-Lysine and L-Glutamate from Methanol.</title>
        <authorList>
            <person name="Heggeset T.M."/>
            <person name="Krog A."/>
            <person name="Balzer S."/>
            <person name="Wentzel A."/>
            <person name="Ellingsen T.E."/>
            <person name="Brautaset T."/>
        </authorList>
    </citation>
    <scope>NUCLEOTIDE SEQUENCE [LARGE SCALE GENOMIC DNA]</scope>
    <source>
        <strain evidence="2 3">PB1</strain>
    </source>
</reference>
<protein>
    <recommendedName>
        <fullName evidence="1">Actin-like protein N-terminal domain-containing protein</fullName>
    </recommendedName>
</protein>
<keyword evidence="3" id="KW-1185">Reference proteome</keyword>
<dbReference type="Gene3D" id="3.30.420.40">
    <property type="match status" value="2"/>
</dbReference>
<dbReference type="Pfam" id="PF17989">
    <property type="entry name" value="ALP_N"/>
    <property type="match status" value="1"/>
</dbReference>